<sequence>MTITLPETRSIAEHAGWGIANAVLGAVFTALGETLRLYARRTADDEARGSEPGAGGARCCGLLGRACVAVGVCSGVVGDALLPICTQAPFYALATCFALAGRCADAPGDDEARDEPGALGGVVACAVAATSEKWRLVAVALTLAGPPLALVGAPLDDVGGLSVVDARILVFGPPAVAYTALSAVVLLVMRRVARRGNASVLLAYATLGAALGSAWVHVVVKAIVEVLVFYSDDAPMAPLAYATVWAAFASLPVLAFLRRGKRVLQRRFNVFLQRAFVLKGRRHFPERVFGPLVAALSVATNAVCGAFYFDDLGLLGSHITPVLSPDVPMEAPPPASNSDVAFYFAGVGLAVAGTLLTLPLEPAGDEKAEAAAGADADEFGDGSPYDPEYDQHVFGDAYGALTKAPLGDDPLLGPGRKPKEQKRDWNCGASARTGSRDPPPPTGGGSAWEAAAAEAMNNGATFAASLDADL</sequence>
<organism evidence="3 4">
    <name type="scientific">Aureococcus anophagefferens</name>
    <name type="common">Harmful bloom alga</name>
    <dbReference type="NCBI Taxonomy" id="44056"/>
    <lineage>
        <taxon>Eukaryota</taxon>
        <taxon>Sar</taxon>
        <taxon>Stramenopiles</taxon>
        <taxon>Ochrophyta</taxon>
        <taxon>Pelagophyceae</taxon>
        <taxon>Pelagomonadales</taxon>
        <taxon>Pelagomonadaceae</taxon>
        <taxon>Aureococcus</taxon>
    </lineage>
</organism>
<feature type="transmembrane region" description="Helical" evidence="2">
    <location>
        <begin position="136"/>
        <end position="155"/>
    </location>
</feature>
<feature type="transmembrane region" description="Helical" evidence="2">
    <location>
        <begin position="167"/>
        <end position="189"/>
    </location>
</feature>
<keyword evidence="2" id="KW-0812">Transmembrane</keyword>
<feature type="transmembrane region" description="Helical" evidence="2">
    <location>
        <begin position="340"/>
        <end position="358"/>
    </location>
</feature>
<keyword evidence="4" id="KW-1185">Reference proteome</keyword>
<protein>
    <submittedName>
        <fullName evidence="3">Uncharacterized protein</fullName>
    </submittedName>
</protein>
<keyword evidence="2" id="KW-1133">Transmembrane helix</keyword>
<reference evidence="3 4" key="1">
    <citation type="submission" date="2024-03" db="EMBL/GenBank/DDBJ databases">
        <title>Aureococcus anophagefferens CCMP1851 and Kratosvirus quantuckense: Draft genome of a second virus-susceptible host strain in the model system.</title>
        <authorList>
            <person name="Chase E."/>
            <person name="Truchon A.R."/>
            <person name="Schepens W."/>
            <person name="Wilhelm S.W."/>
        </authorList>
    </citation>
    <scope>NUCLEOTIDE SEQUENCE [LARGE SCALE GENOMIC DNA]</scope>
    <source>
        <strain evidence="3 4">CCMP1851</strain>
    </source>
</reference>
<dbReference type="Proteomes" id="UP001363151">
    <property type="component" value="Unassembled WGS sequence"/>
</dbReference>
<feature type="transmembrane region" description="Helical" evidence="2">
    <location>
        <begin position="201"/>
        <end position="224"/>
    </location>
</feature>
<feature type="transmembrane region" description="Helical" evidence="2">
    <location>
        <begin position="288"/>
        <end position="309"/>
    </location>
</feature>
<dbReference type="EMBL" id="JBBJCI010000152">
    <property type="protein sequence ID" value="KAK7241832.1"/>
    <property type="molecule type" value="Genomic_DNA"/>
</dbReference>
<feature type="transmembrane region" description="Helical" evidence="2">
    <location>
        <begin position="15"/>
        <end position="32"/>
    </location>
</feature>
<evidence type="ECO:0000313" key="4">
    <source>
        <dbReference type="Proteomes" id="UP001363151"/>
    </source>
</evidence>
<evidence type="ECO:0000256" key="2">
    <source>
        <dbReference type="SAM" id="Phobius"/>
    </source>
</evidence>
<gene>
    <name evidence="3" type="ORF">SO694_00019212</name>
</gene>
<name>A0ABR1FZZ1_AURAN</name>
<evidence type="ECO:0000313" key="3">
    <source>
        <dbReference type="EMBL" id="KAK7241832.1"/>
    </source>
</evidence>
<accession>A0ABR1FZZ1</accession>
<comment type="caution">
    <text evidence="3">The sequence shown here is derived from an EMBL/GenBank/DDBJ whole genome shotgun (WGS) entry which is preliminary data.</text>
</comment>
<evidence type="ECO:0000256" key="1">
    <source>
        <dbReference type="SAM" id="MobiDB-lite"/>
    </source>
</evidence>
<feature type="region of interest" description="Disordered" evidence="1">
    <location>
        <begin position="405"/>
        <end position="447"/>
    </location>
</feature>
<proteinExistence type="predicted"/>
<feature type="region of interest" description="Disordered" evidence="1">
    <location>
        <begin position="367"/>
        <end position="386"/>
    </location>
</feature>
<feature type="transmembrane region" description="Helical" evidence="2">
    <location>
        <begin position="236"/>
        <end position="257"/>
    </location>
</feature>
<keyword evidence="2" id="KW-0472">Membrane</keyword>